<feature type="transmembrane region" description="Helical" evidence="1">
    <location>
        <begin position="213"/>
        <end position="232"/>
    </location>
</feature>
<dbReference type="AlphaFoldDB" id="A0A1H1FG69"/>
<protein>
    <submittedName>
        <fullName evidence="2">Uncharacterized protein</fullName>
    </submittedName>
</protein>
<name>A0A1H1FG69_NATTX</name>
<feature type="transmembrane region" description="Helical" evidence="1">
    <location>
        <begin position="95"/>
        <end position="113"/>
    </location>
</feature>
<dbReference type="STRING" id="1095778.SAMN04489842_1949"/>
<feature type="transmembrane region" description="Helical" evidence="1">
    <location>
        <begin position="70"/>
        <end position="89"/>
    </location>
</feature>
<keyword evidence="1" id="KW-1133">Transmembrane helix</keyword>
<dbReference type="Proteomes" id="UP000198848">
    <property type="component" value="Unassembled WGS sequence"/>
</dbReference>
<dbReference type="EMBL" id="FNLC01000002">
    <property type="protein sequence ID" value="SDQ99729.1"/>
    <property type="molecule type" value="Genomic_DNA"/>
</dbReference>
<dbReference type="InterPro" id="IPR055941">
    <property type="entry name" value="DUF7519"/>
</dbReference>
<accession>A0A1H1FG69</accession>
<dbReference type="Pfam" id="PF24363">
    <property type="entry name" value="DUF7519"/>
    <property type="match status" value="1"/>
</dbReference>
<sequence length="238" mass="24322">MTSLPSSPGSGSPTAASGYLSLATAVTGCFAGLTGSFQIAPLLVLTAGLALFVGGTALRRRGVRVSGRILAGIGLAVVVTACVGAFVLAPSPLGLVPILLCSVGLVSVAFALFPTYVRWLRGLMLTGMTLVFLGIVANTVIANPPLWRSICAVSLLLVAWDTAERGISLGEQIDNHTETAELEFANAATTGLVAGFAVFLTLAVASLPARTSSVLGIGLLLTAVAVFGLTFFRFPSER</sequence>
<dbReference type="RefSeq" id="WP_244510215.1">
    <property type="nucleotide sequence ID" value="NZ_FNLC01000002.1"/>
</dbReference>
<feature type="transmembrane region" description="Helical" evidence="1">
    <location>
        <begin position="120"/>
        <end position="140"/>
    </location>
</feature>
<proteinExistence type="predicted"/>
<keyword evidence="3" id="KW-1185">Reference proteome</keyword>
<organism evidence="2 3">
    <name type="scientific">Natronobacterium texcoconense</name>
    <dbReference type="NCBI Taxonomy" id="1095778"/>
    <lineage>
        <taxon>Archaea</taxon>
        <taxon>Methanobacteriati</taxon>
        <taxon>Methanobacteriota</taxon>
        <taxon>Stenosarchaea group</taxon>
        <taxon>Halobacteria</taxon>
        <taxon>Halobacteriales</taxon>
        <taxon>Natrialbaceae</taxon>
        <taxon>Natronobacterium</taxon>
    </lineage>
</organism>
<feature type="transmembrane region" description="Helical" evidence="1">
    <location>
        <begin position="39"/>
        <end position="58"/>
    </location>
</feature>
<evidence type="ECO:0000313" key="2">
    <source>
        <dbReference type="EMBL" id="SDQ99729.1"/>
    </source>
</evidence>
<keyword evidence="1" id="KW-0812">Transmembrane</keyword>
<feature type="transmembrane region" description="Helical" evidence="1">
    <location>
        <begin position="184"/>
        <end position="207"/>
    </location>
</feature>
<reference evidence="3" key="1">
    <citation type="submission" date="2016-10" db="EMBL/GenBank/DDBJ databases">
        <authorList>
            <person name="Varghese N."/>
            <person name="Submissions S."/>
        </authorList>
    </citation>
    <scope>NUCLEOTIDE SEQUENCE [LARGE SCALE GENOMIC DNA]</scope>
    <source>
        <strain evidence="3">DSM 24767</strain>
    </source>
</reference>
<keyword evidence="1" id="KW-0472">Membrane</keyword>
<gene>
    <name evidence="2" type="ORF">SAMN04489842_1949</name>
</gene>
<evidence type="ECO:0000313" key="3">
    <source>
        <dbReference type="Proteomes" id="UP000198848"/>
    </source>
</evidence>
<evidence type="ECO:0000256" key="1">
    <source>
        <dbReference type="SAM" id="Phobius"/>
    </source>
</evidence>